<evidence type="ECO:0000313" key="9">
    <source>
        <dbReference type="EMBL" id="ATH96616.1"/>
    </source>
</evidence>
<dbReference type="SUPFAM" id="SSF54534">
    <property type="entry name" value="FKBP-like"/>
    <property type="match status" value="1"/>
</dbReference>
<dbReference type="Pfam" id="PF00254">
    <property type="entry name" value="FKBP_C"/>
    <property type="match status" value="1"/>
</dbReference>
<dbReference type="InterPro" id="IPR006311">
    <property type="entry name" value="TAT_signal"/>
</dbReference>
<dbReference type="PROSITE" id="PS51257">
    <property type="entry name" value="PROKAR_LIPOPROTEIN"/>
    <property type="match status" value="1"/>
</dbReference>
<proteinExistence type="predicted"/>
<feature type="signal peptide" evidence="7">
    <location>
        <begin position="1"/>
        <end position="24"/>
    </location>
</feature>
<dbReference type="InterPro" id="IPR001179">
    <property type="entry name" value="PPIase_FKBP_dom"/>
</dbReference>
<protein>
    <recommendedName>
        <fullName evidence="2 5">peptidylprolyl isomerase</fullName>
        <ecNumber evidence="2 5">5.2.1.8</ecNumber>
    </recommendedName>
</protein>
<sequence>MINRRSLLAAAASTSALVTLGACAKKSSPTAKGAAQASDSSASTASASDGGGSAADEANVLDRVKVTSAFGEDPTVDFDAPLKFSNFHSTVVSKGDGPAIAEGDFIVTRSAYFDPESAEVLASQWKEGTFSPFKVDKQSVGQTATEFFTGLTSHSRFLMAGVAGTQKQKVLQVGDVVGVALKRAEGDAQKLPAEVPGFNLGQDGAPNLTAKPGGAAPTKQVVAPAIKGHGPAAKKGDTLIMHYRGWDWATGEEFDSSWGRGTPFSFKLGDGQVIKGWDEGLEGATQGSQIALILPPASAYGEAGEGKQNPLAGKTLLFVADVLYVASPEA</sequence>
<gene>
    <name evidence="9" type="ORF">COP05_05560</name>
</gene>
<evidence type="ECO:0000256" key="7">
    <source>
        <dbReference type="SAM" id="SignalP"/>
    </source>
</evidence>
<evidence type="ECO:0000259" key="8">
    <source>
        <dbReference type="PROSITE" id="PS50059"/>
    </source>
</evidence>
<evidence type="ECO:0000256" key="4">
    <source>
        <dbReference type="ARBA" id="ARBA00023235"/>
    </source>
</evidence>
<accession>A0ABN5DMX8</accession>
<dbReference type="RefSeq" id="WP_096882926.1">
    <property type="nucleotide sequence ID" value="NZ_CP023482.1"/>
</dbReference>
<keyword evidence="7" id="KW-0732">Signal</keyword>
<feature type="region of interest" description="Disordered" evidence="6">
    <location>
        <begin position="29"/>
        <end position="55"/>
    </location>
</feature>
<feature type="chain" id="PRO_5046693401" description="peptidylprolyl isomerase" evidence="7">
    <location>
        <begin position="25"/>
        <end position="330"/>
    </location>
</feature>
<evidence type="ECO:0000256" key="5">
    <source>
        <dbReference type="PROSITE-ProRule" id="PRU00277"/>
    </source>
</evidence>
<dbReference type="PANTHER" id="PTHR45779:SF7">
    <property type="entry name" value="PEPTIDYLPROLYL ISOMERASE"/>
    <property type="match status" value="1"/>
</dbReference>
<dbReference type="InterPro" id="IPR046357">
    <property type="entry name" value="PPIase_dom_sf"/>
</dbReference>
<dbReference type="Proteomes" id="UP000815698">
    <property type="component" value="Chromosome"/>
</dbReference>
<dbReference type="PROSITE" id="PS50059">
    <property type="entry name" value="FKBP_PPIASE"/>
    <property type="match status" value="1"/>
</dbReference>
<evidence type="ECO:0000256" key="1">
    <source>
        <dbReference type="ARBA" id="ARBA00000971"/>
    </source>
</evidence>
<evidence type="ECO:0000256" key="2">
    <source>
        <dbReference type="ARBA" id="ARBA00013194"/>
    </source>
</evidence>
<dbReference type="Gene3D" id="3.10.50.40">
    <property type="match status" value="1"/>
</dbReference>
<dbReference type="GO" id="GO:0016853">
    <property type="term" value="F:isomerase activity"/>
    <property type="evidence" value="ECO:0007669"/>
    <property type="project" value="UniProtKB-KW"/>
</dbReference>
<dbReference type="PROSITE" id="PS51318">
    <property type="entry name" value="TAT"/>
    <property type="match status" value="1"/>
</dbReference>
<feature type="compositionally biased region" description="Low complexity" evidence="6">
    <location>
        <begin position="31"/>
        <end position="55"/>
    </location>
</feature>
<evidence type="ECO:0000313" key="10">
    <source>
        <dbReference type="Proteomes" id="UP000815698"/>
    </source>
</evidence>
<dbReference type="EMBL" id="CP023482">
    <property type="protein sequence ID" value="ATH96616.1"/>
    <property type="molecule type" value="Genomic_DNA"/>
</dbReference>
<evidence type="ECO:0000256" key="3">
    <source>
        <dbReference type="ARBA" id="ARBA00023110"/>
    </source>
</evidence>
<feature type="domain" description="PPIase FKBP-type" evidence="8">
    <location>
        <begin position="236"/>
        <end position="326"/>
    </location>
</feature>
<dbReference type="PANTHER" id="PTHR45779">
    <property type="entry name" value="PEPTIDYLPROLYL ISOMERASE"/>
    <property type="match status" value="1"/>
</dbReference>
<name>A0ABN5DMX8_9MICO</name>
<keyword evidence="3 5" id="KW-0697">Rotamase</keyword>
<evidence type="ECO:0000256" key="6">
    <source>
        <dbReference type="SAM" id="MobiDB-lite"/>
    </source>
</evidence>
<keyword evidence="4 5" id="KW-0413">Isomerase</keyword>
<reference evidence="9 10" key="1">
    <citation type="journal article" date="2016" name="Int. J. Syst. Evol. Microbiol.">
        <title>Dermabacter jinjuensis sp. nov., a novel species of the genus Dermabacter isolated from a clinical specimen.</title>
        <authorList>
            <person name="Park Y.K."/>
            <person name="Lee K.M."/>
            <person name="Lee W.K."/>
            <person name="Cho M.J."/>
            <person name="Lee H.S."/>
            <person name="Cho Y.G."/>
            <person name="Lee Y.C."/>
            <person name="Lee W.K."/>
            <person name="Seong W.K."/>
            <person name="Hwang K.J."/>
        </authorList>
    </citation>
    <scope>NUCLEOTIDE SEQUENCE [LARGE SCALE GENOMIC DNA]</scope>
    <source>
        <strain evidence="9 10">32T</strain>
    </source>
</reference>
<organism evidence="9 10">
    <name type="scientific">Dermabacter jinjuensis</name>
    <dbReference type="NCBI Taxonomy" id="1667168"/>
    <lineage>
        <taxon>Bacteria</taxon>
        <taxon>Bacillati</taxon>
        <taxon>Actinomycetota</taxon>
        <taxon>Actinomycetes</taxon>
        <taxon>Micrococcales</taxon>
        <taxon>Dermabacteraceae</taxon>
        <taxon>Dermabacter</taxon>
    </lineage>
</organism>
<keyword evidence="10" id="KW-1185">Reference proteome</keyword>
<dbReference type="InterPro" id="IPR044609">
    <property type="entry name" value="FKBP2/11"/>
</dbReference>
<comment type="catalytic activity">
    <reaction evidence="1 5">
        <text>[protein]-peptidylproline (omega=180) = [protein]-peptidylproline (omega=0)</text>
        <dbReference type="Rhea" id="RHEA:16237"/>
        <dbReference type="Rhea" id="RHEA-COMP:10747"/>
        <dbReference type="Rhea" id="RHEA-COMP:10748"/>
        <dbReference type="ChEBI" id="CHEBI:83833"/>
        <dbReference type="ChEBI" id="CHEBI:83834"/>
        <dbReference type="EC" id="5.2.1.8"/>
    </reaction>
</comment>
<dbReference type="EC" id="5.2.1.8" evidence="2 5"/>